<evidence type="ECO:0000259" key="12">
    <source>
        <dbReference type="PROSITE" id="PS50262"/>
    </source>
</evidence>
<keyword evidence="8" id="KW-0325">Glycoprotein</keyword>
<keyword evidence="5" id="KW-0297">G-protein coupled receptor</keyword>
<dbReference type="Proteomes" id="UP001249851">
    <property type="component" value="Unassembled WGS sequence"/>
</dbReference>
<evidence type="ECO:0000256" key="2">
    <source>
        <dbReference type="ARBA" id="ARBA00022475"/>
    </source>
</evidence>
<evidence type="ECO:0000256" key="9">
    <source>
        <dbReference type="ARBA" id="ARBA00023224"/>
    </source>
</evidence>
<proteinExistence type="predicted"/>
<feature type="compositionally biased region" description="Basic and acidic residues" evidence="10">
    <location>
        <begin position="270"/>
        <end position="285"/>
    </location>
</feature>
<feature type="transmembrane region" description="Helical" evidence="11">
    <location>
        <begin position="62"/>
        <end position="84"/>
    </location>
</feature>
<accession>A0AAD9QVX5</accession>
<evidence type="ECO:0000256" key="10">
    <source>
        <dbReference type="SAM" id="MobiDB-lite"/>
    </source>
</evidence>
<keyword evidence="2" id="KW-1003">Cell membrane</keyword>
<feature type="domain" description="G-protein coupled receptors family 1 profile" evidence="12">
    <location>
        <begin position="9"/>
        <end position="236"/>
    </location>
</feature>
<dbReference type="PRINTS" id="PR00237">
    <property type="entry name" value="GPCRRHODOPSN"/>
</dbReference>
<comment type="subcellular location">
    <subcellularLocation>
        <location evidence="1">Cell membrane</location>
        <topology evidence="1">Multi-pass membrane protein</topology>
    </subcellularLocation>
</comment>
<dbReference type="PANTHER" id="PTHR24246">
    <property type="entry name" value="OLFACTORY RECEPTOR AND ADENOSINE RECEPTOR"/>
    <property type="match status" value="1"/>
</dbReference>
<evidence type="ECO:0000256" key="7">
    <source>
        <dbReference type="ARBA" id="ARBA00023170"/>
    </source>
</evidence>
<dbReference type="PROSITE" id="PS50262">
    <property type="entry name" value="G_PROTEIN_RECEP_F1_2"/>
    <property type="match status" value="1"/>
</dbReference>
<dbReference type="AlphaFoldDB" id="A0AAD9QVX5"/>
<evidence type="ECO:0000313" key="13">
    <source>
        <dbReference type="EMBL" id="KAK2568389.1"/>
    </source>
</evidence>
<feature type="transmembrane region" description="Helical" evidence="11">
    <location>
        <begin position="104"/>
        <end position="124"/>
    </location>
</feature>
<dbReference type="GO" id="GO:0004930">
    <property type="term" value="F:G protein-coupled receptor activity"/>
    <property type="evidence" value="ECO:0007669"/>
    <property type="project" value="UniProtKB-KW"/>
</dbReference>
<organism evidence="13 14">
    <name type="scientific">Acropora cervicornis</name>
    <name type="common">Staghorn coral</name>
    <dbReference type="NCBI Taxonomy" id="6130"/>
    <lineage>
        <taxon>Eukaryota</taxon>
        <taxon>Metazoa</taxon>
        <taxon>Cnidaria</taxon>
        <taxon>Anthozoa</taxon>
        <taxon>Hexacorallia</taxon>
        <taxon>Scleractinia</taxon>
        <taxon>Astrocoeniina</taxon>
        <taxon>Acroporidae</taxon>
        <taxon>Acropora</taxon>
    </lineage>
</organism>
<keyword evidence="6 11" id="KW-0472">Membrane</keyword>
<keyword evidence="7 13" id="KW-0675">Receptor</keyword>
<keyword evidence="9" id="KW-0807">Transducer</keyword>
<feature type="transmembrane region" description="Helical" evidence="11">
    <location>
        <begin position="213"/>
        <end position="235"/>
    </location>
</feature>
<reference evidence="13" key="1">
    <citation type="journal article" date="2023" name="G3 (Bethesda)">
        <title>Whole genome assembly and annotation of the endangered Caribbean coral Acropora cervicornis.</title>
        <authorList>
            <person name="Selwyn J.D."/>
            <person name="Vollmer S.V."/>
        </authorList>
    </citation>
    <scope>NUCLEOTIDE SEQUENCE</scope>
    <source>
        <strain evidence="13">K2</strain>
    </source>
</reference>
<dbReference type="PANTHER" id="PTHR24246:SF27">
    <property type="entry name" value="ADENOSINE RECEPTOR, ISOFORM A"/>
    <property type="match status" value="1"/>
</dbReference>
<dbReference type="InterPro" id="IPR017452">
    <property type="entry name" value="GPCR_Rhodpsn_7TM"/>
</dbReference>
<dbReference type="SUPFAM" id="SSF81321">
    <property type="entry name" value="Family A G protein-coupled receptor-like"/>
    <property type="match status" value="1"/>
</dbReference>
<protein>
    <submittedName>
        <fullName evidence="13">Adenosine receptor A2a</fullName>
    </submittedName>
</protein>
<evidence type="ECO:0000256" key="6">
    <source>
        <dbReference type="ARBA" id="ARBA00023136"/>
    </source>
</evidence>
<evidence type="ECO:0000256" key="3">
    <source>
        <dbReference type="ARBA" id="ARBA00022692"/>
    </source>
</evidence>
<dbReference type="GO" id="GO:0005886">
    <property type="term" value="C:plasma membrane"/>
    <property type="evidence" value="ECO:0007669"/>
    <property type="project" value="UniProtKB-SubCell"/>
</dbReference>
<feature type="transmembrane region" description="Helical" evidence="11">
    <location>
        <begin position="28"/>
        <end position="50"/>
    </location>
</feature>
<keyword evidence="4 11" id="KW-1133">Transmembrane helix</keyword>
<comment type="caution">
    <text evidence="13">The sequence shown here is derived from an EMBL/GenBank/DDBJ whole genome shotgun (WGS) entry which is preliminary data.</text>
</comment>
<evidence type="ECO:0000256" key="11">
    <source>
        <dbReference type="SAM" id="Phobius"/>
    </source>
</evidence>
<evidence type="ECO:0000256" key="8">
    <source>
        <dbReference type="ARBA" id="ARBA00023180"/>
    </source>
</evidence>
<feature type="region of interest" description="Disordered" evidence="10">
    <location>
        <begin position="264"/>
        <end position="285"/>
    </location>
</feature>
<sequence length="285" mass="32556">MEAFLATVGNLLTIIIFQKKQLRRRPHFLLISLAVADLLVGLVSIPLYIANNYVESQILFGAFVRVGNMLPGFASIFTLATIALERMYAIGWPFRHRALKTEAYVVAIATPWLLAMIVAVSGSVLKNVLPHESNSYSALLGIFLTVPVILTCLAYLALWMKERSRLRRRQVHEKRDVRLTKTVAIITTAFLLTWLPFQILLLGFKLCNSCLEGFFAALYITKLLHYGNSVLNIFIYQVRNEEYRAALFKMLSCVCHQPRRNSRISQEKPQNTEKNKEHCFTETEM</sequence>
<keyword evidence="14" id="KW-1185">Reference proteome</keyword>
<feature type="transmembrane region" description="Helical" evidence="11">
    <location>
        <begin position="136"/>
        <end position="158"/>
    </location>
</feature>
<gene>
    <name evidence="13" type="ORF">P5673_007418</name>
</gene>
<evidence type="ECO:0000256" key="1">
    <source>
        <dbReference type="ARBA" id="ARBA00004651"/>
    </source>
</evidence>
<dbReference type="EMBL" id="JARQWQ010000012">
    <property type="protein sequence ID" value="KAK2568389.1"/>
    <property type="molecule type" value="Genomic_DNA"/>
</dbReference>
<evidence type="ECO:0000256" key="5">
    <source>
        <dbReference type="ARBA" id="ARBA00023040"/>
    </source>
</evidence>
<name>A0AAD9QVX5_ACRCE</name>
<dbReference type="Gene3D" id="1.20.1070.10">
    <property type="entry name" value="Rhodopsin 7-helix transmembrane proteins"/>
    <property type="match status" value="1"/>
</dbReference>
<dbReference type="SMART" id="SM01381">
    <property type="entry name" value="7TM_GPCR_Srsx"/>
    <property type="match status" value="1"/>
</dbReference>
<dbReference type="CDD" id="cd00637">
    <property type="entry name" value="7tm_classA_rhodopsin-like"/>
    <property type="match status" value="1"/>
</dbReference>
<keyword evidence="3 11" id="KW-0812">Transmembrane</keyword>
<evidence type="ECO:0000256" key="4">
    <source>
        <dbReference type="ARBA" id="ARBA00022989"/>
    </source>
</evidence>
<dbReference type="Pfam" id="PF00001">
    <property type="entry name" value="7tm_1"/>
    <property type="match status" value="1"/>
</dbReference>
<reference evidence="13" key="2">
    <citation type="journal article" date="2023" name="Science">
        <title>Genomic signatures of disease resistance in endangered staghorn corals.</title>
        <authorList>
            <person name="Vollmer S.V."/>
            <person name="Selwyn J.D."/>
            <person name="Despard B.A."/>
            <person name="Roesel C.L."/>
        </authorList>
    </citation>
    <scope>NUCLEOTIDE SEQUENCE</scope>
    <source>
        <strain evidence="13">K2</strain>
    </source>
</reference>
<evidence type="ECO:0000313" key="14">
    <source>
        <dbReference type="Proteomes" id="UP001249851"/>
    </source>
</evidence>
<dbReference type="InterPro" id="IPR000276">
    <property type="entry name" value="GPCR_Rhodpsn"/>
</dbReference>
<feature type="transmembrane region" description="Helical" evidence="11">
    <location>
        <begin position="179"/>
        <end position="201"/>
    </location>
</feature>